<reference evidence="3" key="1">
    <citation type="submission" date="2016-10" db="EMBL/GenBank/DDBJ databases">
        <authorList>
            <person name="Varghese N."/>
            <person name="Submissions S."/>
        </authorList>
    </citation>
    <scope>NUCLEOTIDE SEQUENCE [LARGE SCALE GENOMIC DNA]</scope>
    <source>
        <strain evidence="3">DSM 44796</strain>
    </source>
</reference>
<name>A0A1G9DT28_9PSEU</name>
<dbReference type="Gene3D" id="1.10.260.40">
    <property type="entry name" value="lambda repressor-like DNA-binding domains"/>
    <property type="match status" value="1"/>
</dbReference>
<gene>
    <name evidence="2" type="ORF">SAMN04488074_106380</name>
</gene>
<dbReference type="Pfam" id="PF13560">
    <property type="entry name" value="HTH_31"/>
    <property type="match status" value="1"/>
</dbReference>
<proteinExistence type="predicted"/>
<accession>A0A1G9DT28</accession>
<dbReference type="EMBL" id="FNET01000006">
    <property type="protein sequence ID" value="SDK67056.1"/>
    <property type="molecule type" value="Genomic_DNA"/>
</dbReference>
<evidence type="ECO:0000313" key="2">
    <source>
        <dbReference type="EMBL" id="SDK67056.1"/>
    </source>
</evidence>
<dbReference type="InterPro" id="IPR001387">
    <property type="entry name" value="Cro/C1-type_HTH"/>
</dbReference>
<dbReference type="InterPro" id="IPR010982">
    <property type="entry name" value="Lambda_DNA-bd_dom_sf"/>
</dbReference>
<dbReference type="Pfam" id="PF19054">
    <property type="entry name" value="DUF5753"/>
    <property type="match status" value="1"/>
</dbReference>
<dbReference type="SUPFAM" id="SSF47413">
    <property type="entry name" value="lambda repressor-like DNA-binding domains"/>
    <property type="match status" value="1"/>
</dbReference>
<dbReference type="RefSeq" id="WP_090006790.1">
    <property type="nucleotide sequence ID" value="NZ_FNET01000006.1"/>
</dbReference>
<dbReference type="CDD" id="cd00093">
    <property type="entry name" value="HTH_XRE"/>
    <property type="match status" value="1"/>
</dbReference>
<evidence type="ECO:0000259" key="1">
    <source>
        <dbReference type="Pfam" id="PF19054"/>
    </source>
</evidence>
<dbReference type="GO" id="GO:0003677">
    <property type="term" value="F:DNA binding"/>
    <property type="evidence" value="ECO:0007669"/>
    <property type="project" value="InterPro"/>
</dbReference>
<sequence>MPKRFSSVVGRSFGDAIRDVIQATGMSQRRIAELLDFEQAKVSDLVNGKGGVTEVELAMLLGLCQTPPDEARRLLALYRESREKGYLEFNEDGVPNQLHTLIEQERLANKIFVWAMDLIPGLLQLPQYSAEVVSAVPKIKAEQVAEIVAVKVGRKAIFHPSREFIFCIHEQALRLQVGGVELMVAQLNELLHLSIRPYISVRIVPLSIGVHAGLAGSFTRLAYEKFEPVVYLESHNSHLFLEDKGSITTYDEVVKALVAQALDEEQSRELISSLLT</sequence>
<dbReference type="AlphaFoldDB" id="A0A1G9DT28"/>
<feature type="domain" description="DUF5753" evidence="1">
    <location>
        <begin position="99"/>
        <end position="272"/>
    </location>
</feature>
<protein>
    <submittedName>
        <fullName evidence="2">Helix-turn-helix domain-containing protein</fullName>
    </submittedName>
</protein>
<organism evidence="2 3">
    <name type="scientific">Lentzea albidocapillata subsp. violacea</name>
    <dbReference type="NCBI Taxonomy" id="128104"/>
    <lineage>
        <taxon>Bacteria</taxon>
        <taxon>Bacillati</taxon>
        <taxon>Actinomycetota</taxon>
        <taxon>Actinomycetes</taxon>
        <taxon>Pseudonocardiales</taxon>
        <taxon>Pseudonocardiaceae</taxon>
        <taxon>Lentzea</taxon>
    </lineage>
</organism>
<dbReference type="InterPro" id="IPR043917">
    <property type="entry name" value="DUF5753"/>
</dbReference>
<evidence type="ECO:0000313" key="3">
    <source>
        <dbReference type="Proteomes" id="UP000199682"/>
    </source>
</evidence>
<dbReference type="Proteomes" id="UP000199682">
    <property type="component" value="Unassembled WGS sequence"/>
</dbReference>